<keyword evidence="13" id="KW-0472">Membrane</keyword>
<evidence type="ECO:0000256" key="7">
    <source>
        <dbReference type="ARBA" id="ARBA00022553"/>
    </source>
</evidence>
<feature type="domain" description="Complex 1 LYR protein" evidence="17">
    <location>
        <begin position="24"/>
        <end position="79"/>
    </location>
</feature>
<protein>
    <recommendedName>
        <fullName evidence="5">NADH dehydrogenase [ubiquinone] 1 beta subcomplex subunit 9</fullName>
    </recommendedName>
    <alternativeName>
        <fullName evidence="14">Complex I-B22</fullName>
    </alternativeName>
    <alternativeName>
        <fullName evidence="15">NADH-ubiquinone oxidoreductase B22 subunit</fullName>
    </alternativeName>
</protein>
<keyword evidence="9" id="KW-0999">Mitochondrion inner membrane</keyword>
<comment type="subcellular location">
    <subcellularLocation>
        <location evidence="2">Mitochondrion inner membrane</location>
        <topology evidence="2">Peripheral membrane protein</topology>
        <orientation evidence="2">Matrix side</orientation>
    </subcellularLocation>
</comment>
<comment type="similarity">
    <text evidence="3">Belongs to the complex I LYR family.</text>
</comment>
<evidence type="ECO:0000256" key="6">
    <source>
        <dbReference type="ARBA" id="ARBA00022448"/>
    </source>
</evidence>
<evidence type="ECO:0000256" key="11">
    <source>
        <dbReference type="ARBA" id="ARBA00022990"/>
    </source>
</evidence>
<keyword evidence="12" id="KW-0496">Mitochondrion</keyword>
<evidence type="ECO:0000256" key="15">
    <source>
        <dbReference type="ARBA" id="ARBA00032528"/>
    </source>
</evidence>
<evidence type="ECO:0000256" key="10">
    <source>
        <dbReference type="ARBA" id="ARBA00022982"/>
    </source>
</evidence>
<evidence type="ECO:0000256" key="5">
    <source>
        <dbReference type="ARBA" id="ARBA00018684"/>
    </source>
</evidence>
<proteinExistence type="inferred from homology"/>
<evidence type="ECO:0000256" key="4">
    <source>
        <dbReference type="ARBA" id="ARBA00011790"/>
    </source>
</evidence>
<dbReference type="PANTHER" id="PTHR12868">
    <property type="entry name" value="NADH-UBIQUINONE OXIDOREDUCTASE B22 SUBUNIT"/>
    <property type="match status" value="1"/>
</dbReference>
<comment type="subunit">
    <text evidence="4">Mammalian complex I is composed of 45 different subunits.</text>
</comment>
<evidence type="ECO:0000256" key="3">
    <source>
        <dbReference type="ARBA" id="ARBA00009508"/>
    </source>
</evidence>
<dbReference type="GO" id="GO:0006120">
    <property type="term" value="P:mitochondrial electron transport, NADH to ubiquinone"/>
    <property type="evidence" value="ECO:0007669"/>
    <property type="project" value="InterPro"/>
</dbReference>
<dbReference type="InterPro" id="IPR045292">
    <property type="entry name" value="Complex1_LYR_NDUFB9_LYRM3"/>
</dbReference>
<accession>A0AAJ6CGB8</accession>
<evidence type="ECO:0000256" key="13">
    <source>
        <dbReference type="ARBA" id="ARBA00023136"/>
    </source>
</evidence>
<dbReference type="PANTHER" id="PTHR12868:SF0">
    <property type="entry name" value="NADH DEHYDROGENASE [UBIQUINONE] 1 BETA SUBCOMPLEX SUBUNIT 9"/>
    <property type="match status" value="1"/>
</dbReference>
<dbReference type="CDD" id="cd20263">
    <property type="entry name" value="Complex1_LYR_NDUFB9_LYRM3"/>
    <property type="match status" value="1"/>
</dbReference>
<evidence type="ECO:0000313" key="19">
    <source>
        <dbReference type="Proteomes" id="UP001219567"/>
    </source>
</evidence>
<keyword evidence="6" id="KW-0813">Transport</keyword>
<dbReference type="Proteomes" id="UP001219567">
    <property type="component" value="Chromosome 1"/>
</dbReference>
<dbReference type="InterPro" id="IPR008011">
    <property type="entry name" value="Complex1_LYR_dom"/>
</dbReference>
<evidence type="ECO:0000256" key="2">
    <source>
        <dbReference type="ARBA" id="ARBA00004443"/>
    </source>
</evidence>
<dbReference type="InterPro" id="IPR033034">
    <property type="entry name" value="NDUFB9"/>
</dbReference>
<name>A0AAJ6CGB8_9BASI</name>
<evidence type="ECO:0000256" key="1">
    <source>
        <dbReference type="ARBA" id="ARBA00002920"/>
    </source>
</evidence>
<comment type="function">
    <text evidence="1">Accessory subunit of the mitochondrial membrane respiratory chain NADH dehydrogenase (Complex I), that is believed to be not involved in catalysis. Complex I functions in the transfer of electrons from NADH to the respiratory chain. The immediate electron acceptor for the enzyme is believed to be ubiquinone.</text>
</comment>
<reference evidence="18 19" key="1">
    <citation type="submission" date="2023-03" db="EMBL/GenBank/DDBJ databases">
        <title>Mating type loci evolution in Malassezia.</title>
        <authorList>
            <person name="Coelho M.A."/>
        </authorList>
    </citation>
    <scope>NUCLEOTIDE SEQUENCE [LARGE SCALE GENOMIC DNA]</scope>
    <source>
        <strain evidence="18 19">CBS 9725</strain>
    </source>
</reference>
<keyword evidence="8" id="KW-0679">Respiratory chain</keyword>
<keyword evidence="10" id="KW-0249">Electron transport</keyword>
<evidence type="ECO:0000256" key="16">
    <source>
        <dbReference type="SAM" id="MobiDB-lite"/>
    </source>
</evidence>
<dbReference type="GO" id="GO:0005743">
    <property type="term" value="C:mitochondrial inner membrane"/>
    <property type="evidence" value="ECO:0007669"/>
    <property type="project" value="UniProtKB-SubCell"/>
</dbReference>
<evidence type="ECO:0000256" key="9">
    <source>
        <dbReference type="ARBA" id="ARBA00022792"/>
    </source>
</evidence>
<evidence type="ECO:0000313" key="18">
    <source>
        <dbReference type="EMBL" id="WFC97483.1"/>
    </source>
</evidence>
<evidence type="ECO:0000256" key="12">
    <source>
        <dbReference type="ARBA" id="ARBA00023128"/>
    </source>
</evidence>
<feature type="region of interest" description="Disordered" evidence="16">
    <location>
        <begin position="77"/>
        <end position="101"/>
    </location>
</feature>
<dbReference type="Pfam" id="PF05347">
    <property type="entry name" value="Complex1_LYR"/>
    <property type="match status" value="1"/>
</dbReference>
<evidence type="ECO:0000256" key="8">
    <source>
        <dbReference type="ARBA" id="ARBA00022660"/>
    </source>
</evidence>
<keyword evidence="11" id="KW-0007">Acetylation</keyword>
<sequence length="101" mass="12121">MFSTVVRQNEAPATFSKLHKAYVQGLYRRFLRNSLNWNIQRNLWREDAQHIRAEFEHNRNVKNPRELATVLQNAEKKLASRQHPDPYKHEEKSESLKDQHV</sequence>
<dbReference type="EMBL" id="CP119943">
    <property type="protein sequence ID" value="WFC97483.1"/>
    <property type="molecule type" value="Genomic_DNA"/>
</dbReference>
<keyword evidence="19" id="KW-1185">Reference proteome</keyword>
<organism evidence="18 19">
    <name type="scientific">Malassezia yamatoensis</name>
    <dbReference type="NCBI Taxonomy" id="253288"/>
    <lineage>
        <taxon>Eukaryota</taxon>
        <taxon>Fungi</taxon>
        <taxon>Dikarya</taxon>
        <taxon>Basidiomycota</taxon>
        <taxon>Ustilaginomycotina</taxon>
        <taxon>Malasseziomycetes</taxon>
        <taxon>Malasseziales</taxon>
        <taxon>Malasseziaceae</taxon>
        <taxon>Malassezia</taxon>
    </lineage>
</organism>
<evidence type="ECO:0000259" key="17">
    <source>
        <dbReference type="Pfam" id="PF05347"/>
    </source>
</evidence>
<evidence type="ECO:0000256" key="14">
    <source>
        <dbReference type="ARBA" id="ARBA00030192"/>
    </source>
</evidence>
<dbReference type="AlphaFoldDB" id="A0AAJ6CGB8"/>
<gene>
    <name evidence="18" type="ORF">MYAM1_000197</name>
</gene>
<keyword evidence="7" id="KW-0597">Phosphoprotein</keyword>